<dbReference type="Proteomes" id="UP000829354">
    <property type="component" value="Chromosome X"/>
</dbReference>
<keyword evidence="2" id="KW-1185">Reference proteome</keyword>
<sequence length="270" mass="31734">MCCFSNNPTTKVRLTVEDVKSYKNRLHQMKLKKMCANAMFILTNETIYRVTMETIDNTKKALKKVIRHGAGIFTTEKRTTKLLESYAQHQKAYDSMMFKMEIAMMPSRALNVINTWLEDTLGDQDPAAVLILCFEFVPTMMDFLTRLLAPRRDPPPMMKQITPEMNLDIYRTLMKMSVVIVRLAKKYRSTREIAYKELKKSVEASRRKVERAYALDTRWYKIGGKSEKIMAEYEEACREFHRDIFMVEIKVNPDNAEETLLKWLRVDDQL</sequence>
<dbReference type="EMBL" id="CP092625">
    <property type="protein sequence ID" value="UMM42851.1"/>
    <property type="molecule type" value="Genomic_DNA"/>
</dbReference>
<organism evidence="1 2">
    <name type="scientific">Caenorhabditis briggsae</name>
    <dbReference type="NCBI Taxonomy" id="6238"/>
    <lineage>
        <taxon>Eukaryota</taxon>
        <taxon>Metazoa</taxon>
        <taxon>Ecdysozoa</taxon>
        <taxon>Nematoda</taxon>
        <taxon>Chromadorea</taxon>
        <taxon>Rhabditida</taxon>
        <taxon>Rhabditina</taxon>
        <taxon>Rhabditomorpha</taxon>
        <taxon>Rhabditoidea</taxon>
        <taxon>Rhabditidae</taxon>
        <taxon>Peloderinae</taxon>
        <taxon>Caenorhabditis</taxon>
    </lineage>
</organism>
<dbReference type="AlphaFoldDB" id="A0AAE9FHB9"/>
<reference evidence="1 2" key="1">
    <citation type="submission" date="2022-04" db="EMBL/GenBank/DDBJ databases">
        <title>Chromosome-level reference genomes for two strains of Caenorhabditis briggsae: an improved platform for comparative genomics.</title>
        <authorList>
            <person name="Stevens L."/>
            <person name="Andersen E."/>
        </authorList>
    </citation>
    <scope>NUCLEOTIDE SEQUENCE [LARGE SCALE GENOMIC DNA]</scope>
    <source>
        <strain evidence="1">VX34</strain>
        <tissue evidence="1">Whole-organism</tissue>
    </source>
</reference>
<evidence type="ECO:0000313" key="2">
    <source>
        <dbReference type="Proteomes" id="UP000829354"/>
    </source>
</evidence>
<proteinExistence type="predicted"/>
<gene>
    <name evidence="1" type="ORF">L5515_018524</name>
</gene>
<accession>A0AAE9FHB9</accession>
<protein>
    <submittedName>
        <fullName evidence="1">Uncharacterized protein</fullName>
    </submittedName>
</protein>
<name>A0AAE9FHB9_CAEBR</name>
<evidence type="ECO:0000313" key="1">
    <source>
        <dbReference type="EMBL" id="UMM42851.1"/>
    </source>
</evidence>